<protein>
    <recommendedName>
        <fullName evidence="3">Tumor necrosis factor alpha-induced protein 8-like protein</fullName>
    </recommendedName>
</protein>
<dbReference type="GO" id="GO:0042981">
    <property type="term" value="P:regulation of apoptotic process"/>
    <property type="evidence" value="ECO:0007669"/>
    <property type="project" value="InterPro"/>
</dbReference>
<reference evidence="1 2" key="1">
    <citation type="submission" date="2018-04" db="EMBL/GenBank/DDBJ databases">
        <title>The genome of golden apple snail Pomacea canaliculata provides insight into stress tolerance and invasive adaptation.</title>
        <authorList>
            <person name="Liu C."/>
            <person name="Liu B."/>
            <person name="Ren Y."/>
            <person name="Zhang Y."/>
            <person name="Wang H."/>
            <person name="Li S."/>
            <person name="Jiang F."/>
            <person name="Yin L."/>
            <person name="Zhang G."/>
            <person name="Qian W."/>
            <person name="Fan W."/>
        </authorList>
    </citation>
    <scope>NUCLEOTIDE SEQUENCE [LARGE SCALE GENOMIC DNA]</scope>
    <source>
        <strain evidence="1">SZHN2017</strain>
        <tissue evidence="1">Muscle</tissue>
    </source>
</reference>
<dbReference type="PANTHER" id="PTHR12757">
    <property type="entry name" value="TUMOR NECROSIS FACTOR INDUCED PROTEIN"/>
    <property type="match status" value="1"/>
</dbReference>
<evidence type="ECO:0000313" key="1">
    <source>
        <dbReference type="EMBL" id="PVD19801.1"/>
    </source>
</evidence>
<dbReference type="Proteomes" id="UP000245119">
    <property type="component" value="Linkage Group LG13"/>
</dbReference>
<proteinExistence type="predicted"/>
<dbReference type="AlphaFoldDB" id="A0A2T7NF64"/>
<dbReference type="FunFam" id="1.20.1440.160:FF:000001">
    <property type="entry name" value="Tumor necrosis factor alpha-induced protein 8-like 1"/>
    <property type="match status" value="1"/>
</dbReference>
<sequence length="288" mass="32121">MPRPPSAGTSTSCHQKLVGDRERLQLPEKEEALLNLLHDMLSVDIPAKSPVEDGAQRAGRPETGGGPDPAFAQVCSRKLSLQQTMNSSKAAPLLVTQVAEPGAGFDSRGLGLRAQKKLLGKMSSKKIAKAFIDETTGRVLDNTYRMLKEYKGHKKDAEKLMKYIIKTVVKVGILYKNDQFNAEELKMVSSFKQKFNSLTMTAISFWEVDFTYDQKFVSSGIEECRQLLQDIIHRHLTDKSKGRVDFVFNTFAEPELLNAVFAKKEGNYGPLMDAIVQDLHKLIEEGSL</sequence>
<dbReference type="OrthoDB" id="10055976at2759"/>
<dbReference type="PANTHER" id="PTHR12757:SF1">
    <property type="entry name" value="PROTEIN SALIVARY GLANDS MARRED"/>
    <property type="match status" value="1"/>
</dbReference>
<dbReference type="Gene3D" id="1.20.1440.160">
    <property type="entry name" value="Tumor necrosis factor alpha-induced protein 8-like"/>
    <property type="match status" value="1"/>
</dbReference>
<evidence type="ECO:0008006" key="3">
    <source>
        <dbReference type="Google" id="ProtNLM"/>
    </source>
</evidence>
<dbReference type="Pfam" id="PF05527">
    <property type="entry name" value="TNFAIP8"/>
    <property type="match status" value="1"/>
</dbReference>
<evidence type="ECO:0000313" key="2">
    <source>
        <dbReference type="Proteomes" id="UP000245119"/>
    </source>
</evidence>
<comment type="caution">
    <text evidence="1">The sequence shown here is derived from an EMBL/GenBank/DDBJ whole genome shotgun (WGS) entry which is preliminary data.</text>
</comment>
<gene>
    <name evidence="1" type="ORF">C0Q70_20292</name>
</gene>
<dbReference type="InterPro" id="IPR008477">
    <property type="entry name" value="TNFAIP8-like"/>
</dbReference>
<name>A0A2T7NF64_POMCA</name>
<organism evidence="1 2">
    <name type="scientific">Pomacea canaliculata</name>
    <name type="common">Golden apple snail</name>
    <dbReference type="NCBI Taxonomy" id="400727"/>
    <lineage>
        <taxon>Eukaryota</taxon>
        <taxon>Metazoa</taxon>
        <taxon>Spiralia</taxon>
        <taxon>Lophotrochozoa</taxon>
        <taxon>Mollusca</taxon>
        <taxon>Gastropoda</taxon>
        <taxon>Caenogastropoda</taxon>
        <taxon>Architaenioglossa</taxon>
        <taxon>Ampullarioidea</taxon>
        <taxon>Ampullariidae</taxon>
        <taxon>Pomacea</taxon>
    </lineage>
</organism>
<dbReference type="EMBL" id="PZQS01000013">
    <property type="protein sequence ID" value="PVD19801.1"/>
    <property type="molecule type" value="Genomic_DNA"/>
</dbReference>
<dbReference type="InterPro" id="IPR038355">
    <property type="entry name" value="TNFAIP8_sf"/>
</dbReference>
<dbReference type="GO" id="GO:0005737">
    <property type="term" value="C:cytoplasm"/>
    <property type="evidence" value="ECO:0007669"/>
    <property type="project" value="TreeGrafter"/>
</dbReference>
<accession>A0A2T7NF64</accession>
<keyword evidence="2" id="KW-1185">Reference proteome</keyword>